<reference evidence="1 2" key="1">
    <citation type="submission" date="2017-03" db="EMBL/GenBank/DDBJ databases">
        <title>Genome sequence of Methanobrevibacter thaueri.</title>
        <authorList>
            <person name="Poehlein A."/>
            <person name="Seedorf H."/>
            <person name="Daniel R."/>
        </authorList>
    </citation>
    <scope>NUCLEOTIDE SEQUENCE [LARGE SCALE GENOMIC DNA]</scope>
    <source>
        <strain evidence="1 2">DSM 11995</strain>
    </source>
</reference>
<name>A0A315XLX2_9EURY</name>
<gene>
    <name evidence="1" type="ORF">MBBTH_11020</name>
</gene>
<organism evidence="1 2">
    <name type="scientific">Methanobrevibacter thaueri</name>
    <dbReference type="NCBI Taxonomy" id="190975"/>
    <lineage>
        <taxon>Archaea</taxon>
        <taxon>Methanobacteriati</taxon>
        <taxon>Methanobacteriota</taxon>
        <taxon>Methanomada group</taxon>
        <taxon>Methanobacteria</taxon>
        <taxon>Methanobacteriales</taxon>
        <taxon>Methanobacteriaceae</taxon>
        <taxon>Methanobrevibacter</taxon>
    </lineage>
</organism>
<dbReference type="EMBL" id="MZGS01000021">
    <property type="protein sequence ID" value="PWB87305.1"/>
    <property type="molecule type" value="Genomic_DNA"/>
</dbReference>
<accession>A0A315XLX2</accession>
<evidence type="ECO:0000313" key="1">
    <source>
        <dbReference type="EMBL" id="PWB87305.1"/>
    </source>
</evidence>
<dbReference type="RefSeq" id="WP_243409710.1">
    <property type="nucleotide sequence ID" value="NZ_MZGS01000021.1"/>
</dbReference>
<dbReference type="AlphaFoldDB" id="A0A315XLX2"/>
<protein>
    <submittedName>
        <fullName evidence="1">Uncharacterized protein</fullName>
    </submittedName>
</protein>
<proteinExistence type="predicted"/>
<comment type="caution">
    <text evidence="1">The sequence shown here is derived from an EMBL/GenBank/DDBJ whole genome shotgun (WGS) entry which is preliminary data.</text>
</comment>
<sequence>MALNEEDYPMTYKEYEKRVVELFLENYEGEALELMRQRVEEELKENPNYIQGFYGHDCFTYDHPEIYGENCKKTFDDYHLRQTPVANLRLLIG</sequence>
<keyword evidence="2" id="KW-1185">Reference proteome</keyword>
<dbReference type="Proteomes" id="UP000251717">
    <property type="component" value="Unassembled WGS sequence"/>
</dbReference>
<evidence type="ECO:0000313" key="2">
    <source>
        <dbReference type="Proteomes" id="UP000251717"/>
    </source>
</evidence>